<dbReference type="InterPro" id="IPR050075">
    <property type="entry name" value="LeuD"/>
</dbReference>
<dbReference type="InterPro" id="IPR011827">
    <property type="entry name" value="LeuD_type2/HacB/DmdB"/>
</dbReference>
<feature type="non-terminal residue" evidence="4">
    <location>
        <position position="1"/>
    </location>
</feature>
<feature type="domain" description="Aconitase A/isopropylmalate dehydratase small subunit swivel" evidence="3">
    <location>
        <begin position="107"/>
        <end position="155"/>
    </location>
</feature>
<dbReference type="SUPFAM" id="SSF52016">
    <property type="entry name" value="LeuD/IlvD-like"/>
    <property type="match status" value="1"/>
</dbReference>
<evidence type="ECO:0000313" key="4">
    <source>
        <dbReference type="EMBL" id="KKK82479.1"/>
    </source>
</evidence>
<evidence type="ECO:0000256" key="2">
    <source>
        <dbReference type="ARBA" id="ARBA00023239"/>
    </source>
</evidence>
<dbReference type="InterPro" id="IPR015928">
    <property type="entry name" value="Aconitase/3IPM_dehydase_swvl"/>
</dbReference>
<name>A0A0F9AVK2_9ZZZZ</name>
<evidence type="ECO:0000256" key="1">
    <source>
        <dbReference type="ARBA" id="ARBA00009869"/>
    </source>
</evidence>
<dbReference type="AlphaFoldDB" id="A0A0F9AVK2"/>
<organism evidence="4">
    <name type="scientific">marine sediment metagenome</name>
    <dbReference type="NCBI Taxonomy" id="412755"/>
    <lineage>
        <taxon>unclassified sequences</taxon>
        <taxon>metagenomes</taxon>
        <taxon>ecological metagenomes</taxon>
    </lineage>
</organism>
<keyword evidence="2" id="KW-0456">Lyase</keyword>
<protein>
    <recommendedName>
        <fullName evidence="3">Aconitase A/isopropylmalate dehydratase small subunit swivel domain-containing protein</fullName>
    </recommendedName>
</protein>
<reference evidence="4" key="1">
    <citation type="journal article" date="2015" name="Nature">
        <title>Complex archaea that bridge the gap between prokaryotes and eukaryotes.</title>
        <authorList>
            <person name="Spang A."/>
            <person name="Saw J.H."/>
            <person name="Jorgensen S.L."/>
            <person name="Zaremba-Niedzwiedzka K."/>
            <person name="Martijn J."/>
            <person name="Lind A.E."/>
            <person name="van Eijk R."/>
            <person name="Schleper C."/>
            <person name="Guy L."/>
            <person name="Ettema T.J."/>
        </authorList>
    </citation>
    <scope>NUCLEOTIDE SEQUENCE</scope>
</reference>
<comment type="similarity">
    <text evidence="1">Belongs to the LeuD family. LeuD type 2 subfamily.</text>
</comment>
<dbReference type="PANTHER" id="PTHR43345:SF2">
    <property type="entry name" value="3-ISOPROPYLMALATE DEHYDRATASE SMALL SUBUNIT 1"/>
    <property type="match status" value="1"/>
</dbReference>
<dbReference type="PANTHER" id="PTHR43345">
    <property type="entry name" value="3-ISOPROPYLMALATE DEHYDRATASE SMALL SUBUNIT 2-RELATED-RELATED"/>
    <property type="match status" value="1"/>
</dbReference>
<dbReference type="Gene3D" id="3.20.19.10">
    <property type="entry name" value="Aconitase, domain 4"/>
    <property type="match status" value="1"/>
</dbReference>
<accession>A0A0F9AVK2</accession>
<dbReference type="InterPro" id="IPR000573">
    <property type="entry name" value="AconitaseA/IPMdHydase_ssu_swvl"/>
</dbReference>
<dbReference type="NCBIfam" id="TIGR02087">
    <property type="entry name" value="LEUD_arch"/>
    <property type="match status" value="1"/>
</dbReference>
<dbReference type="GO" id="GO:0016836">
    <property type="term" value="F:hydro-lyase activity"/>
    <property type="evidence" value="ECO:0007669"/>
    <property type="project" value="InterPro"/>
</dbReference>
<gene>
    <name evidence="4" type="ORF">LCGC14_2802970</name>
</gene>
<dbReference type="EMBL" id="LAZR01052654">
    <property type="protein sequence ID" value="KKK82479.1"/>
    <property type="molecule type" value="Genomic_DNA"/>
</dbReference>
<sequence length="212" mass="23274">LIPEGKIEDHEIEAWEAANYEAEEALVIPAKSSGQGSNETKAGKKKSAVSLRVTEFTGRAWFIKQDDIDTDMIFHNRHLTITDIAEMGQYAMGNLKGYESFATEVQSGDIIFTGKNFGAGSSRQQAVDCFVSLGVSCIVAESFGSIYERNAINAAFPILSAEMIPDLDLQDGDEVYLNIKTGEIRNNRNKKAVTASPFSEVQMEIYQNGGLF</sequence>
<comment type="caution">
    <text evidence="4">The sequence shown here is derived from an EMBL/GenBank/DDBJ whole genome shotgun (WGS) entry which is preliminary data.</text>
</comment>
<proteinExistence type="inferred from homology"/>
<evidence type="ECO:0000259" key="3">
    <source>
        <dbReference type="Pfam" id="PF00694"/>
    </source>
</evidence>
<dbReference type="Pfam" id="PF00694">
    <property type="entry name" value="Aconitase_C"/>
    <property type="match status" value="1"/>
</dbReference>